<sequence>MKRMLLVMALAVAMAPVAKAQEPTPESGLMVRLRALSLRPADRSDAIPALGVPKDAITVSDKVIPEVDLSWFFNRYLAAELILTYPQEHDVKLSGTKIGTFSHLPPTLTVQGHLPLGRVKPYLGAGVNLTLVTDTSLSVPGVGKLELEDYSFGLAAQAGLDVRVTGRWYVNADVKYVTIRSDVKAGGTKVSEVRVDPWLIGGGVGYRF</sequence>
<protein>
    <submittedName>
        <fullName evidence="2">OmpW family protein</fullName>
    </submittedName>
</protein>
<dbReference type="Proteomes" id="UP000007089">
    <property type="component" value="Chromosome"/>
</dbReference>
<dbReference type="Gene3D" id="2.40.160.20">
    <property type="match status" value="1"/>
</dbReference>
<feature type="signal peptide" evidence="1">
    <location>
        <begin position="1"/>
        <end position="20"/>
    </location>
</feature>
<dbReference type="PANTHER" id="PTHR36920:SF1">
    <property type="entry name" value="OUTER MEMBRANE PROTEIN W"/>
    <property type="match status" value="1"/>
</dbReference>
<evidence type="ECO:0000313" key="3">
    <source>
        <dbReference type="Proteomes" id="UP000007089"/>
    </source>
</evidence>
<organism evidence="2 3">
    <name type="scientific">Anaeromyxobacter dehalogenans (strain ATCC BAA-258 / DSM 21875 / 2CP-1)</name>
    <dbReference type="NCBI Taxonomy" id="455488"/>
    <lineage>
        <taxon>Bacteria</taxon>
        <taxon>Pseudomonadati</taxon>
        <taxon>Myxococcota</taxon>
        <taxon>Myxococcia</taxon>
        <taxon>Myxococcales</taxon>
        <taxon>Cystobacterineae</taxon>
        <taxon>Anaeromyxobacteraceae</taxon>
        <taxon>Anaeromyxobacter</taxon>
    </lineage>
</organism>
<proteinExistence type="predicted"/>
<name>B8JBZ9_ANAD2</name>
<dbReference type="AlphaFoldDB" id="B8JBZ9"/>
<dbReference type="EMBL" id="CP001359">
    <property type="protein sequence ID" value="ACL63921.1"/>
    <property type="molecule type" value="Genomic_DNA"/>
</dbReference>
<dbReference type="SUPFAM" id="SSF56925">
    <property type="entry name" value="OMPA-like"/>
    <property type="match status" value="1"/>
</dbReference>
<gene>
    <name evidence="2" type="ordered locus">A2cp1_0564</name>
</gene>
<keyword evidence="1" id="KW-0732">Signal</keyword>
<dbReference type="GO" id="GO:0019867">
    <property type="term" value="C:outer membrane"/>
    <property type="evidence" value="ECO:0007669"/>
    <property type="project" value="InterPro"/>
</dbReference>
<evidence type="ECO:0000256" key="1">
    <source>
        <dbReference type="SAM" id="SignalP"/>
    </source>
</evidence>
<dbReference type="InterPro" id="IPR011250">
    <property type="entry name" value="OMP/PagP_B-barrel"/>
</dbReference>
<dbReference type="HOGENOM" id="CLU_042505_0_1_7"/>
<feature type="chain" id="PRO_5002875125" evidence="1">
    <location>
        <begin position="21"/>
        <end position="208"/>
    </location>
</feature>
<keyword evidence="3" id="KW-1185">Reference proteome</keyword>
<evidence type="ECO:0000313" key="2">
    <source>
        <dbReference type="EMBL" id="ACL63921.1"/>
    </source>
</evidence>
<dbReference type="Pfam" id="PF03922">
    <property type="entry name" value="OmpW"/>
    <property type="match status" value="1"/>
</dbReference>
<dbReference type="KEGG" id="acp:A2cp1_0564"/>
<dbReference type="InterPro" id="IPR005618">
    <property type="entry name" value="OMPW"/>
</dbReference>
<accession>B8JBZ9</accession>
<reference evidence="2" key="1">
    <citation type="submission" date="2009-01" db="EMBL/GenBank/DDBJ databases">
        <title>Complete sequence of Anaeromyxobacter dehalogenans 2CP-1.</title>
        <authorList>
            <consortium name="US DOE Joint Genome Institute"/>
            <person name="Lucas S."/>
            <person name="Copeland A."/>
            <person name="Lapidus A."/>
            <person name="Glavina del Rio T."/>
            <person name="Dalin E."/>
            <person name="Tice H."/>
            <person name="Bruce D."/>
            <person name="Goodwin L."/>
            <person name="Pitluck S."/>
            <person name="Saunders E."/>
            <person name="Brettin T."/>
            <person name="Detter J.C."/>
            <person name="Han C."/>
            <person name="Larimer F."/>
            <person name="Land M."/>
            <person name="Hauser L."/>
            <person name="Kyrpides N."/>
            <person name="Ovchinnikova G."/>
            <person name="Beliaev A.S."/>
            <person name="Richardson P."/>
        </authorList>
    </citation>
    <scope>NUCLEOTIDE SEQUENCE</scope>
    <source>
        <strain evidence="2">2CP-1</strain>
    </source>
</reference>
<dbReference type="PANTHER" id="PTHR36920">
    <property type="match status" value="1"/>
</dbReference>
<dbReference type="GO" id="GO:0055085">
    <property type="term" value="P:transmembrane transport"/>
    <property type="evidence" value="ECO:0007669"/>
    <property type="project" value="TreeGrafter"/>
</dbReference>
<dbReference type="RefSeq" id="WP_012631968.1">
    <property type="nucleotide sequence ID" value="NC_011891.1"/>
</dbReference>